<dbReference type="Proteomes" id="UP000031668">
    <property type="component" value="Unassembled WGS sequence"/>
</dbReference>
<gene>
    <name evidence="1" type="ORF">RF11_04280</name>
</gene>
<accession>A0A0C2MF50</accession>
<organism evidence="1 2">
    <name type="scientific">Thelohanellus kitauei</name>
    <name type="common">Myxosporean</name>
    <dbReference type="NCBI Taxonomy" id="669202"/>
    <lineage>
        <taxon>Eukaryota</taxon>
        <taxon>Metazoa</taxon>
        <taxon>Cnidaria</taxon>
        <taxon>Myxozoa</taxon>
        <taxon>Myxosporea</taxon>
        <taxon>Bivalvulida</taxon>
        <taxon>Platysporina</taxon>
        <taxon>Myxobolidae</taxon>
        <taxon>Thelohanellus</taxon>
    </lineage>
</organism>
<name>A0A0C2MF50_THEKT</name>
<dbReference type="EMBL" id="JWZT01005670">
    <property type="protein sequence ID" value="KII60371.1"/>
    <property type="molecule type" value="Genomic_DNA"/>
</dbReference>
<dbReference type="AlphaFoldDB" id="A0A0C2MF50"/>
<reference evidence="1 2" key="1">
    <citation type="journal article" date="2014" name="Genome Biol. Evol.">
        <title>The genome of the myxosporean Thelohanellus kitauei shows adaptations to nutrient acquisition within its fish host.</title>
        <authorList>
            <person name="Yang Y."/>
            <person name="Xiong J."/>
            <person name="Zhou Z."/>
            <person name="Huo F."/>
            <person name="Miao W."/>
            <person name="Ran C."/>
            <person name="Liu Y."/>
            <person name="Zhang J."/>
            <person name="Feng J."/>
            <person name="Wang M."/>
            <person name="Wang M."/>
            <person name="Wang L."/>
            <person name="Yao B."/>
        </authorList>
    </citation>
    <scope>NUCLEOTIDE SEQUENCE [LARGE SCALE GENOMIC DNA]</scope>
    <source>
        <strain evidence="1">Wuqing</strain>
    </source>
</reference>
<protein>
    <submittedName>
        <fullName evidence="1">Uncharacterized protein</fullName>
    </submittedName>
</protein>
<comment type="caution">
    <text evidence="1">The sequence shown here is derived from an EMBL/GenBank/DDBJ whole genome shotgun (WGS) entry which is preliminary data.</text>
</comment>
<sequence length="136" mass="16113">MDYDIRLYIFFEDQITACQLDDKGHYLPASSFKNYSIPIKITQNTARAYDMNGRSIYLFENDVIFRYIEQGGKFTLNKTSLYTLGFEIVAMKYYYWNSLILLLDTNSRLFVISMMDNYIKLLHSNVTTFQFHSETL</sequence>
<evidence type="ECO:0000313" key="2">
    <source>
        <dbReference type="Proteomes" id="UP000031668"/>
    </source>
</evidence>
<proteinExistence type="predicted"/>
<evidence type="ECO:0000313" key="1">
    <source>
        <dbReference type="EMBL" id="KII60371.1"/>
    </source>
</evidence>
<keyword evidence="2" id="KW-1185">Reference proteome</keyword>